<gene>
    <name evidence="7" type="primary">nagA</name>
    <name evidence="7" type="ORF">KS407_13015</name>
</gene>
<keyword evidence="4 5" id="KW-0119">Carbohydrate metabolism</keyword>
<keyword evidence="3 5" id="KW-0378">Hydrolase</keyword>
<proteinExistence type="inferred from homology"/>
<evidence type="ECO:0000313" key="8">
    <source>
        <dbReference type="Proteomes" id="UP000790580"/>
    </source>
</evidence>
<dbReference type="GO" id="GO:0008448">
    <property type="term" value="F:N-acetylglucosamine-6-phosphate deacetylase activity"/>
    <property type="evidence" value="ECO:0007669"/>
    <property type="project" value="UniProtKB-EC"/>
</dbReference>
<evidence type="ECO:0000256" key="5">
    <source>
        <dbReference type="PIRNR" id="PIRNR038994"/>
    </source>
</evidence>
<evidence type="ECO:0000256" key="3">
    <source>
        <dbReference type="ARBA" id="ARBA00022801"/>
    </source>
</evidence>
<keyword evidence="2" id="KW-0479">Metal-binding</keyword>
<comment type="similarity">
    <text evidence="1 5">Belongs to the metallo-dependent hydrolases superfamily. NagA family.</text>
</comment>
<evidence type="ECO:0000256" key="2">
    <source>
        <dbReference type="ARBA" id="ARBA00022723"/>
    </source>
</evidence>
<dbReference type="RefSeq" id="WP_088077284.1">
    <property type="nucleotide sequence ID" value="NZ_JAHQCR010000051.1"/>
</dbReference>
<organism evidence="7 8">
    <name type="scientific">Evansella alkalicola</name>
    <dbReference type="NCBI Taxonomy" id="745819"/>
    <lineage>
        <taxon>Bacteria</taxon>
        <taxon>Bacillati</taxon>
        <taxon>Bacillota</taxon>
        <taxon>Bacilli</taxon>
        <taxon>Bacillales</taxon>
        <taxon>Bacillaceae</taxon>
        <taxon>Evansella</taxon>
    </lineage>
</organism>
<evidence type="ECO:0000256" key="4">
    <source>
        <dbReference type="ARBA" id="ARBA00023277"/>
    </source>
</evidence>
<sequence>MEPQQSLLVTNLDIYTEKGIIKGGTLFLNRGKIEKVYVDTPSLIPGHVKLLDGKGLCAVPGFIDGHIHGANGADVMDATPQSIDTIAGVLPSEGTTSFLATTITQSTKNLDKALTNLKWYENKRKHAEMLGIHLEGPFVEKEKAGAQPKQYIIKPDLKLFNRWQGVSGNKIKTITVAPELDVDGSFLTALHKSSLNISAGHTNINYDDMKLAVSRGVRQLTHLCNAMTSIHHRDIGAVGAAFKMKELRAEIIADGIHVSKEMLDLVFHNIGSDRLILITDSMRAKGLSPGDYELGGQLVKVSKERAVLENGILAGSVLRMIDAVKLMLKINKVTFEDVIKMTSVNIAKQLNIFHKKGSIAVGKDADLLLVDHDFNIFYTICRGEIAYKGGSSWK</sequence>
<dbReference type="Pfam" id="PF01979">
    <property type="entry name" value="Amidohydro_1"/>
    <property type="match status" value="1"/>
</dbReference>
<evidence type="ECO:0000259" key="6">
    <source>
        <dbReference type="Pfam" id="PF01979"/>
    </source>
</evidence>
<dbReference type="PANTHER" id="PTHR11113:SF14">
    <property type="entry name" value="N-ACETYLGLUCOSAMINE-6-PHOSPHATE DEACETYLASE"/>
    <property type="match status" value="1"/>
</dbReference>
<dbReference type="PIRSF" id="PIRSF038994">
    <property type="entry name" value="NagA"/>
    <property type="match status" value="1"/>
</dbReference>
<keyword evidence="8" id="KW-1185">Reference proteome</keyword>
<dbReference type="Proteomes" id="UP000790580">
    <property type="component" value="Unassembled WGS sequence"/>
</dbReference>
<dbReference type="EMBL" id="JAHQCR010000051">
    <property type="protein sequence ID" value="MBU9722352.1"/>
    <property type="molecule type" value="Genomic_DNA"/>
</dbReference>
<dbReference type="Gene3D" id="3.20.20.140">
    <property type="entry name" value="Metal-dependent hydrolases"/>
    <property type="match status" value="1"/>
</dbReference>
<dbReference type="SUPFAM" id="SSF51556">
    <property type="entry name" value="Metallo-dependent hydrolases"/>
    <property type="match status" value="1"/>
</dbReference>
<dbReference type="Gene3D" id="2.30.40.10">
    <property type="entry name" value="Urease, subunit C, domain 1"/>
    <property type="match status" value="1"/>
</dbReference>
<dbReference type="PANTHER" id="PTHR11113">
    <property type="entry name" value="N-ACETYLGLUCOSAMINE-6-PHOSPHATE DEACETYLASE"/>
    <property type="match status" value="1"/>
</dbReference>
<reference evidence="7 8" key="1">
    <citation type="submission" date="2021-06" db="EMBL/GenBank/DDBJ databases">
        <title>Bacillus sp. RD4P76, an endophyte from a halophyte.</title>
        <authorList>
            <person name="Sun J.-Q."/>
        </authorList>
    </citation>
    <scope>NUCLEOTIDE SEQUENCE [LARGE SCALE GENOMIC DNA]</scope>
    <source>
        <strain evidence="7 8">JCM 17098</strain>
    </source>
</reference>
<dbReference type="EC" id="3.5.1.25" evidence="7"/>
<accession>A0ABS6JYT3</accession>
<dbReference type="InterPro" id="IPR003764">
    <property type="entry name" value="GlcNAc_6-P_deAcase"/>
</dbReference>
<dbReference type="SUPFAM" id="SSF51338">
    <property type="entry name" value="Composite domain of metallo-dependent hydrolases"/>
    <property type="match status" value="1"/>
</dbReference>
<dbReference type="InterPro" id="IPR011059">
    <property type="entry name" value="Metal-dep_hydrolase_composite"/>
</dbReference>
<evidence type="ECO:0000256" key="1">
    <source>
        <dbReference type="ARBA" id="ARBA00010716"/>
    </source>
</evidence>
<dbReference type="InterPro" id="IPR032466">
    <property type="entry name" value="Metal_Hydrolase"/>
</dbReference>
<protein>
    <submittedName>
        <fullName evidence="7">N-acetylglucosamine-6-phosphate deacetylase</fullName>
        <ecNumber evidence="7">3.5.1.25</ecNumber>
    </submittedName>
</protein>
<feature type="domain" description="Amidohydrolase-related" evidence="6">
    <location>
        <begin position="59"/>
        <end position="385"/>
    </location>
</feature>
<evidence type="ECO:0000313" key="7">
    <source>
        <dbReference type="EMBL" id="MBU9722352.1"/>
    </source>
</evidence>
<dbReference type="CDD" id="cd00854">
    <property type="entry name" value="NagA"/>
    <property type="match status" value="1"/>
</dbReference>
<dbReference type="InterPro" id="IPR006680">
    <property type="entry name" value="Amidohydro-rel"/>
</dbReference>
<dbReference type="NCBIfam" id="TIGR00221">
    <property type="entry name" value="nagA"/>
    <property type="match status" value="1"/>
</dbReference>
<comment type="caution">
    <text evidence="7">The sequence shown here is derived from an EMBL/GenBank/DDBJ whole genome shotgun (WGS) entry which is preliminary data.</text>
</comment>
<name>A0ABS6JYT3_9BACI</name>